<dbReference type="InterPro" id="IPR056179">
    <property type="entry name" value="DHQS_C"/>
</dbReference>
<dbReference type="EC" id="1.4.1.24" evidence="6"/>
<protein>
    <submittedName>
        <fullName evidence="6">3-dehydroquinate synthase</fullName>
        <ecNumber evidence="6">1.4.1.24</ecNumber>
    </submittedName>
</protein>
<evidence type="ECO:0000256" key="1">
    <source>
        <dbReference type="ARBA" id="ARBA00022605"/>
    </source>
</evidence>
<keyword evidence="4" id="KW-0057">Aromatic amino acid biosynthesis</keyword>
<evidence type="ECO:0000313" key="6">
    <source>
        <dbReference type="EMBL" id="QNO45759.1"/>
    </source>
</evidence>
<dbReference type="Pfam" id="PF26558">
    <property type="entry name" value="DHQS_2nd"/>
    <property type="match status" value="1"/>
</dbReference>
<dbReference type="GO" id="GO:0009073">
    <property type="term" value="P:aromatic amino acid family biosynthetic process"/>
    <property type="evidence" value="ECO:0007669"/>
    <property type="project" value="UniProtKB-KW"/>
</dbReference>
<dbReference type="AlphaFoldDB" id="A0A7G9YCM5"/>
<evidence type="ECO:0000256" key="2">
    <source>
        <dbReference type="ARBA" id="ARBA00023002"/>
    </source>
</evidence>
<gene>
    <name evidence="6" type="primary">aroB'</name>
    <name evidence="6" type="ORF">FHBEAHMJ_00009</name>
</gene>
<keyword evidence="2 6" id="KW-0560">Oxidoreductase</keyword>
<evidence type="ECO:0000259" key="5">
    <source>
        <dbReference type="Pfam" id="PF26558"/>
    </source>
</evidence>
<sequence length="187" mass="20042">MERSGIPAIPLQVARVTVVEPRGMGDRVCVDTCSLMSVGEGMLVGSQSNGLFLIQSEAEDSPYVASRPFRVNAGAVHAYAKVGEKTQYLSELSAGDGVIIVNARGEQRDGIVGRVKIEKRPLTLVKAEVDGNIITTILQNAETIKLVGADGLPISIANLKVGDEVLVHFEDSARHFGMKIDETIIEK</sequence>
<accession>A0A7G9YCM5</accession>
<proteinExistence type="predicted"/>
<dbReference type="PANTHER" id="PTHR33563">
    <property type="match status" value="1"/>
</dbReference>
<name>A0A7G9YCM5_9EURY</name>
<evidence type="ECO:0000256" key="4">
    <source>
        <dbReference type="ARBA" id="ARBA00023141"/>
    </source>
</evidence>
<reference evidence="6" key="1">
    <citation type="submission" date="2020-06" db="EMBL/GenBank/DDBJ databases">
        <title>Unique genomic features of the anaerobic methanotrophic archaea.</title>
        <authorList>
            <person name="Chadwick G.L."/>
            <person name="Skennerton C.T."/>
            <person name="Laso-Perez R."/>
            <person name="Leu A.O."/>
            <person name="Speth D.R."/>
            <person name="Yu H."/>
            <person name="Morgan-Lang C."/>
            <person name="Hatzenpichler R."/>
            <person name="Goudeau D."/>
            <person name="Malmstrom R."/>
            <person name="Brazelton W.J."/>
            <person name="Woyke T."/>
            <person name="Hallam S.J."/>
            <person name="Tyson G.W."/>
            <person name="Wegener G."/>
            <person name="Boetius A."/>
            <person name="Orphan V."/>
        </authorList>
    </citation>
    <scope>NUCLEOTIDE SEQUENCE</scope>
</reference>
<dbReference type="EMBL" id="MT631149">
    <property type="protein sequence ID" value="QNO45759.1"/>
    <property type="molecule type" value="Genomic_DNA"/>
</dbReference>
<organism evidence="6">
    <name type="scientific">Candidatus Methanogaster sp. ANME-2c ERB4</name>
    <dbReference type="NCBI Taxonomy" id="2759911"/>
    <lineage>
        <taxon>Archaea</taxon>
        <taxon>Methanobacteriati</taxon>
        <taxon>Methanobacteriota</taxon>
        <taxon>Stenosarchaea group</taxon>
        <taxon>Methanomicrobia</taxon>
        <taxon>Methanosarcinales</taxon>
        <taxon>ANME-2 cluster</taxon>
        <taxon>Candidatus Methanogasteraceae</taxon>
        <taxon>Candidatus Methanogaster</taxon>
    </lineage>
</organism>
<dbReference type="PANTHER" id="PTHR33563:SF1">
    <property type="entry name" value="3-DEHYDROQUINATE SYNTHASE"/>
    <property type="match status" value="1"/>
</dbReference>
<dbReference type="GO" id="GO:0003856">
    <property type="term" value="F:3-dehydroquinate synthase activity"/>
    <property type="evidence" value="ECO:0007669"/>
    <property type="project" value="InterPro"/>
</dbReference>
<keyword evidence="3" id="KW-0520">NAD</keyword>
<dbReference type="InterPro" id="IPR002812">
    <property type="entry name" value="DHQS"/>
</dbReference>
<keyword evidence="1" id="KW-0028">Amino-acid biosynthesis</keyword>
<dbReference type="GO" id="GO:0102042">
    <property type="term" value="F:dehydroquinate synthase activity"/>
    <property type="evidence" value="ECO:0007669"/>
    <property type="project" value="UniProtKB-EC"/>
</dbReference>
<feature type="domain" description="3-dehydroquinate synthase C-terminal" evidence="5">
    <location>
        <begin position="14"/>
        <end position="187"/>
    </location>
</feature>
<dbReference type="GO" id="GO:0008652">
    <property type="term" value="P:amino acid biosynthetic process"/>
    <property type="evidence" value="ECO:0007669"/>
    <property type="project" value="UniProtKB-KW"/>
</dbReference>
<evidence type="ECO:0000256" key="3">
    <source>
        <dbReference type="ARBA" id="ARBA00023027"/>
    </source>
</evidence>